<sequence>MSVNTIQCNTSSGGSEIPFSLDSGEKLAFRTTTARQTFSLQSCNNSNSSTLKVKIAATDGHIYVTNKRLVYITGSQGDFDSFVVDFKHASQIQFSHTLKCPWIGANYWEFMFFSPAEPICDGLPKNDCFKGQIVFKDGGLYRFVEVLNVAINDIVNNSNIDDELPRYSEL</sequence>
<accession>A0ACD0WN97</accession>
<evidence type="ECO:0000313" key="2">
    <source>
        <dbReference type="Proteomes" id="UP000326582"/>
    </source>
</evidence>
<dbReference type="Proteomes" id="UP000326582">
    <property type="component" value="Chromosome 5"/>
</dbReference>
<protein>
    <submittedName>
        <fullName evidence="1">Uncharacterized protein</fullName>
    </submittedName>
</protein>
<gene>
    <name evidence="1" type="ORF">EJF14_50266</name>
</gene>
<keyword evidence="2" id="KW-1185">Reference proteome</keyword>
<dbReference type="EMBL" id="CP038488">
    <property type="protein sequence ID" value="QFZ29043.1"/>
    <property type="molecule type" value="Genomic_DNA"/>
</dbReference>
<evidence type="ECO:0000313" key="1">
    <source>
        <dbReference type="EMBL" id="QFZ29043.1"/>
    </source>
</evidence>
<name>A0ACD0WN97_CLALS</name>
<reference evidence="2" key="1">
    <citation type="journal article" date="2019" name="MBio">
        <title>Comparative genomics for the elucidation of multidrug resistance (MDR) in Candida lusitaniae.</title>
        <authorList>
            <person name="Kannan A."/>
            <person name="Asner S.A."/>
            <person name="Trachsel E."/>
            <person name="Kelly S."/>
            <person name="Parker J."/>
            <person name="Sanglard D."/>
        </authorList>
    </citation>
    <scope>NUCLEOTIDE SEQUENCE [LARGE SCALE GENOMIC DNA]</scope>
    <source>
        <strain evidence="2">P1</strain>
    </source>
</reference>
<proteinExistence type="predicted"/>
<organism evidence="1 2">
    <name type="scientific">Clavispora lusitaniae</name>
    <name type="common">Candida lusitaniae</name>
    <dbReference type="NCBI Taxonomy" id="36911"/>
    <lineage>
        <taxon>Eukaryota</taxon>
        <taxon>Fungi</taxon>
        <taxon>Dikarya</taxon>
        <taxon>Ascomycota</taxon>
        <taxon>Saccharomycotina</taxon>
        <taxon>Pichiomycetes</taxon>
        <taxon>Metschnikowiaceae</taxon>
        <taxon>Clavispora</taxon>
    </lineage>
</organism>